<dbReference type="CDD" id="cd01299">
    <property type="entry name" value="Met_dep_hydrolase_A"/>
    <property type="match status" value="1"/>
</dbReference>
<accession>A0ABS9PT43</accession>
<dbReference type="Proteomes" id="UP001521911">
    <property type="component" value="Unassembled WGS sequence"/>
</dbReference>
<dbReference type="Gene3D" id="1.20.58.520">
    <property type="entry name" value="Amidohydrolase"/>
    <property type="match status" value="1"/>
</dbReference>
<dbReference type="InterPro" id="IPR011059">
    <property type="entry name" value="Metal-dep_hydrolase_composite"/>
</dbReference>
<organism evidence="2 3">
    <name type="scientific">Corynebacterium singulare</name>
    <dbReference type="NCBI Taxonomy" id="161899"/>
    <lineage>
        <taxon>Bacteria</taxon>
        <taxon>Bacillati</taxon>
        <taxon>Actinomycetota</taxon>
        <taxon>Actinomycetes</taxon>
        <taxon>Mycobacteriales</taxon>
        <taxon>Corynebacteriaceae</taxon>
        <taxon>Corynebacterium</taxon>
    </lineage>
</organism>
<dbReference type="InterPro" id="IPR006680">
    <property type="entry name" value="Amidohydro-rel"/>
</dbReference>
<comment type="caution">
    <text evidence="2">The sequence shown here is derived from an EMBL/GenBank/DDBJ whole genome shotgun (WGS) entry which is preliminary data.</text>
</comment>
<dbReference type="Gene3D" id="3.40.50.10910">
    <property type="entry name" value="Amidohydrolase"/>
    <property type="match status" value="1"/>
</dbReference>
<reference evidence="2 3" key="1">
    <citation type="submission" date="2022-02" db="EMBL/GenBank/DDBJ databases">
        <title>Uncovering new skin microbiome diversity through culturing and metagenomics.</title>
        <authorList>
            <person name="Conlan S."/>
            <person name="Deming C."/>
            <person name="Nisc Comparative Sequencing Program N."/>
            <person name="Segre J.A."/>
        </authorList>
    </citation>
    <scope>NUCLEOTIDE SEQUENCE [LARGE SCALE GENOMIC DNA]</scope>
    <source>
        <strain evidence="2 3">ACRQV</strain>
    </source>
</reference>
<dbReference type="RefSeq" id="WP_239179752.1">
    <property type="nucleotide sequence ID" value="NZ_JAKRDF010000004.1"/>
</dbReference>
<dbReference type="InterPro" id="IPR057744">
    <property type="entry name" value="OTAase-like"/>
</dbReference>
<gene>
    <name evidence="2" type="ORF">MHK08_05240</name>
</gene>
<proteinExistence type="predicted"/>
<evidence type="ECO:0000313" key="2">
    <source>
        <dbReference type="EMBL" id="MCG7275871.1"/>
    </source>
</evidence>
<dbReference type="PANTHER" id="PTHR43135">
    <property type="entry name" value="ALPHA-D-RIBOSE 1-METHYLPHOSPHONATE 5-TRIPHOSPHATE DIPHOSPHATASE"/>
    <property type="match status" value="1"/>
</dbReference>
<dbReference type="InterPro" id="IPR051781">
    <property type="entry name" value="Metallo-dep_Hydrolase"/>
</dbReference>
<evidence type="ECO:0000313" key="3">
    <source>
        <dbReference type="Proteomes" id="UP001521911"/>
    </source>
</evidence>
<sequence>MTSPRTAFILESCAIVTGDAAGTVLENRSIGVDKRGTIVYVGPADAAPHLPGARRINLHGKFVLPGLINAHAHLFSDGRPLHPALTSERGGAIAAKVFNTLPGRALMRKRTKANILTQLNSGVTGLRSLGDPGYEVVEAREAIEAGEYVGPRILASGPLLAATGGHGVPQIALVNDSPWEGRRNVRHNLRNGATCIKIAATGGVTDARSLGEAGRPQLTEEEMAAICDEAHEAGVIVAAHAQGEVGVTAALKAGVDTIEHGCPLTPEMVELFKNNPRSLRGYSALVPTLIPALPLARLDTEVTKVNDVVKQNGIAIFEGVVIGTGTDSACTYVTHYSLWRELDYLVRFGGMTPAQALHAATQTNAEILGWGEITGRVEEGFAADLVVVDANPLESFRNLSAPHMVITRGHLIEEPAFETLDELDAVLDGI</sequence>
<protein>
    <submittedName>
        <fullName evidence="2">Amidohydrolase family protein</fullName>
    </submittedName>
</protein>
<keyword evidence="3" id="KW-1185">Reference proteome</keyword>
<dbReference type="SUPFAM" id="SSF51556">
    <property type="entry name" value="Metallo-dependent hydrolases"/>
    <property type="match status" value="1"/>
</dbReference>
<dbReference type="Pfam" id="PF01979">
    <property type="entry name" value="Amidohydro_1"/>
    <property type="match status" value="1"/>
</dbReference>
<dbReference type="EMBL" id="JAKRDF010000004">
    <property type="protein sequence ID" value="MCG7275871.1"/>
    <property type="molecule type" value="Genomic_DNA"/>
</dbReference>
<dbReference type="PANTHER" id="PTHR43135:SF3">
    <property type="entry name" value="ALPHA-D-RIBOSE 1-METHYLPHOSPHONATE 5-TRIPHOSPHATE DIPHOSPHATASE"/>
    <property type="match status" value="1"/>
</dbReference>
<evidence type="ECO:0000259" key="1">
    <source>
        <dbReference type="Pfam" id="PF01979"/>
    </source>
</evidence>
<name>A0ABS9PT43_9CORY</name>
<feature type="domain" description="Amidohydrolase-related" evidence="1">
    <location>
        <begin position="62"/>
        <end position="410"/>
    </location>
</feature>
<dbReference type="Gene3D" id="2.30.40.10">
    <property type="entry name" value="Urease, subunit C, domain 1"/>
    <property type="match status" value="2"/>
</dbReference>
<dbReference type="SUPFAM" id="SSF51338">
    <property type="entry name" value="Composite domain of metallo-dependent hydrolases"/>
    <property type="match status" value="1"/>
</dbReference>
<dbReference type="InterPro" id="IPR032466">
    <property type="entry name" value="Metal_Hydrolase"/>
</dbReference>